<proteinExistence type="inferred from homology"/>
<evidence type="ECO:0000313" key="7">
    <source>
        <dbReference type="EMBL" id="MFD1508665.1"/>
    </source>
</evidence>
<sequence length="256" mass="26739">MRLSAVFALSVAASLGAALPVVAQERSFNFALRGGVGAGPAYPGSDEIEAMPDLGFTFGSLNWGSASFGDGIGNIPRNGLAFRGAFKFIGSRDVADNPELAGLEDIDAAVELGFGVIYRETNWQAFGDVRQGFGGHDGVTATLGADAIFRPTDRWTLTAGPRVNLGNSTYASTYFGVSPTEAAASAFGAFDADGGALGAGVEFGAIYRIDDRWAIEGLLTYSKLLNDAADSPITQAGSEDQWAVRVGLSRAFTLRF</sequence>
<feature type="signal peptide" evidence="6">
    <location>
        <begin position="1"/>
        <end position="23"/>
    </location>
</feature>
<accession>A0ABW4EBF8</accession>
<protein>
    <submittedName>
        <fullName evidence="7">MipA/OmpV family protein</fullName>
    </submittedName>
</protein>
<evidence type="ECO:0000256" key="5">
    <source>
        <dbReference type="ARBA" id="ARBA00023237"/>
    </source>
</evidence>
<dbReference type="Pfam" id="PF06629">
    <property type="entry name" value="MipA"/>
    <property type="match status" value="1"/>
</dbReference>
<evidence type="ECO:0000256" key="1">
    <source>
        <dbReference type="ARBA" id="ARBA00004442"/>
    </source>
</evidence>
<dbReference type="RefSeq" id="WP_379913520.1">
    <property type="nucleotide sequence ID" value="NZ_JBHUDD010000036.1"/>
</dbReference>
<reference evidence="8" key="1">
    <citation type="journal article" date="2019" name="Int. J. Syst. Evol. Microbiol.">
        <title>The Global Catalogue of Microorganisms (GCM) 10K type strain sequencing project: providing services to taxonomists for standard genome sequencing and annotation.</title>
        <authorList>
            <consortium name="The Broad Institute Genomics Platform"/>
            <consortium name="The Broad Institute Genome Sequencing Center for Infectious Disease"/>
            <person name="Wu L."/>
            <person name="Ma J."/>
        </authorList>
    </citation>
    <scope>NUCLEOTIDE SEQUENCE [LARGE SCALE GENOMIC DNA]</scope>
    <source>
        <strain evidence="8">CGMCC 1.12477</strain>
    </source>
</reference>
<dbReference type="EMBL" id="JBHUDD010000036">
    <property type="protein sequence ID" value="MFD1508665.1"/>
    <property type="molecule type" value="Genomic_DNA"/>
</dbReference>
<gene>
    <name evidence="7" type="ORF">ACFTOW_04525</name>
</gene>
<organism evidence="7 8">
    <name type="scientific">Lacimonas salitolerans</name>
    <dbReference type="NCBI Taxonomy" id="1323750"/>
    <lineage>
        <taxon>Bacteria</taxon>
        <taxon>Pseudomonadati</taxon>
        <taxon>Pseudomonadota</taxon>
        <taxon>Alphaproteobacteria</taxon>
        <taxon>Rhodobacterales</taxon>
        <taxon>Paracoccaceae</taxon>
        <taxon>Lacimonas</taxon>
    </lineage>
</organism>
<dbReference type="Gene3D" id="2.40.160.20">
    <property type="match status" value="1"/>
</dbReference>
<keyword evidence="3 6" id="KW-0732">Signal</keyword>
<keyword evidence="4" id="KW-0472">Membrane</keyword>
<dbReference type="InterPro" id="IPR010583">
    <property type="entry name" value="MipA"/>
</dbReference>
<keyword evidence="5" id="KW-0998">Cell outer membrane</keyword>
<evidence type="ECO:0000256" key="6">
    <source>
        <dbReference type="SAM" id="SignalP"/>
    </source>
</evidence>
<dbReference type="SUPFAM" id="SSF56925">
    <property type="entry name" value="OMPA-like"/>
    <property type="match status" value="1"/>
</dbReference>
<evidence type="ECO:0000313" key="8">
    <source>
        <dbReference type="Proteomes" id="UP001597186"/>
    </source>
</evidence>
<keyword evidence="8" id="KW-1185">Reference proteome</keyword>
<feature type="chain" id="PRO_5045064433" evidence="6">
    <location>
        <begin position="24"/>
        <end position="256"/>
    </location>
</feature>
<name>A0ABW4EBF8_9RHOB</name>
<dbReference type="Proteomes" id="UP001597186">
    <property type="component" value="Unassembled WGS sequence"/>
</dbReference>
<dbReference type="PANTHER" id="PTHR38776:SF1">
    <property type="entry name" value="MLTA-INTERACTING PROTEIN-RELATED"/>
    <property type="match status" value="1"/>
</dbReference>
<evidence type="ECO:0000256" key="2">
    <source>
        <dbReference type="ARBA" id="ARBA00005722"/>
    </source>
</evidence>
<evidence type="ECO:0000256" key="4">
    <source>
        <dbReference type="ARBA" id="ARBA00023136"/>
    </source>
</evidence>
<evidence type="ECO:0000256" key="3">
    <source>
        <dbReference type="ARBA" id="ARBA00022729"/>
    </source>
</evidence>
<comment type="caution">
    <text evidence="7">The sequence shown here is derived from an EMBL/GenBank/DDBJ whole genome shotgun (WGS) entry which is preliminary data.</text>
</comment>
<comment type="subcellular location">
    <subcellularLocation>
        <location evidence="1">Cell outer membrane</location>
    </subcellularLocation>
</comment>
<dbReference type="InterPro" id="IPR011250">
    <property type="entry name" value="OMP/PagP_B-barrel"/>
</dbReference>
<comment type="similarity">
    <text evidence="2">Belongs to the MipA/OmpV family.</text>
</comment>
<dbReference type="PANTHER" id="PTHR38776">
    <property type="entry name" value="MLTA-INTERACTING PROTEIN-RELATED"/>
    <property type="match status" value="1"/>
</dbReference>